<organism evidence="1 2">
    <name type="scientific">Noviherbaspirillum humi</name>
    <dbReference type="NCBI Taxonomy" id="1688639"/>
    <lineage>
        <taxon>Bacteria</taxon>
        <taxon>Pseudomonadati</taxon>
        <taxon>Pseudomonadota</taxon>
        <taxon>Betaproteobacteria</taxon>
        <taxon>Burkholderiales</taxon>
        <taxon>Oxalobacteraceae</taxon>
        <taxon>Noviherbaspirillum</taxon>
    </lineage>
</organism>
<protein>
    <submittedName>
        <fullName evidence="1">Uncharacterized protein</fullName>
    </submittedName>
</protein>
<sequence length="107" mass="11919">MNLNRLVREVVSEAAIELLDTLAAHALVSGPGDFTGMFYFPVEPENWNPTLLLVREIFDAEITIAHEPNWLNFRILQSFGVRDGQLAYQFTPVFADAISQRPGAAAD</sequence>
<proteinExistence type="predicted"/>
<dbReference type="AlphaFoldDB" id="A0A239JWA5"/>
<dbReference type="Proteomes" id="UP000198284">
    <property type="component" value="Unassembled WGS sequence"/>
</dbReference>
<evidence type="ECO:0000313" key="2">
    <source>
        <dbReference type="Proteomes" id="UP000198284"/>
    </source>
</evidence>
<reference evidence="1 2" key="1">
    <citation type="submission" date="2017-06" db="EMBL/GenBank/DDBJ databases">
        <authorList>
            <person name="Kim H.J."/>
            <person name="Triplett B.A."/>
        </authorList>
    </citation>
    <scope>NUCLEOTIDE SEQUENCE [LARGE SCALE GENOMIC DNA]</scope>
    <source>
        <strain evidence="1 2">U15</strain>
    </source>
</reference>
<accession>A0A239JWA5</accession>
<dbReference type="EMBL" id="FZOT01000014">
    <property type="protein sequence ID" value="SNT10197.1"/>
    <property type="molecule type" value="Genomic_DNA"/>
</dbReference>
<keyword evidence="2" id="KW-1185">Reference proteome</keyword>
<gene>
    <name evidence="1" type="ORF">SAMN06265795_11410</name>
</gene>
<dbReference type="OrthoDB" id="8778893at2"/>
<name>A0A239JWA5_9BURK</name>
<dbReference type="RefSeq" id="WP_089400638.1">
    <property type="nucleotide sequence ID" value="NZ_FZOT01000014.1"/>
</dbReference>
<evidence type="ECO:0000313" key="1">
    <source>
        <dbReference type="EMBL" id="SNT10197.1"/>
    </source>
</evidence>